<feature type="transmembrane region" description="Helical" evidence="7">
    <location>
        <begin position="180"/>
        <end position="201"/>
    </location>
</feature>
<feature type="transmembrane region" description="Helical" evidence="7">
    <location>
        <begin position="416"/>
        <end position="436"/>
    </location>
</feature>
<protein>
    <submittedName>
        <fullName evidence="8">MFS transporter</fullName>
    </submittedName>
</protein>
<dbReference type="InterPro" id="IPR050171">
    <property type="entry name" value="MFS_Transporters"/>
</dbReference>
<evidence type="ECO:0000256" key="6">
    <source>
        <dbReference type="ARBA" id="ARBA00023136"/>
    </source>
</evidence>
<organism evidence="8 9">
    <name type="scientific">Nonomuraea salmonea</name>
    <dbReference type="NCBI Taxonomy" id="46181"/>
    <lineage>
        <taxon>Bacteria</taxon>
        <taxon>Bacillati</taxon>
        <taxon>Actinomycetota</taxon>
        <taxon>Actinomycetes</taxon>
        <taxon>Streptosporangiales</taxon>
        <taxon>Streptosporangiaceae</taxon>
        <taxon>Nonomuraea</taxon>
    </lineage>
</organism>
<dbReference type="Pfam" id="PF07690">
    <property type="entry name" value="MFS_1"/>
    <property type="match status" value="1"/>
</dbReference>
<feature type="transmembrane region" description="Helical" evidence="7">
    <location>
        <begin position="329"/>
        <end position="362"/>
    </location>
</feature>
<evidence type="ECO:0000256" key="5">
    <source>
        <dbReference type="ARBA" id="ARBA00022989"/>
    </source>
</evidence>
<name>A0ABV5P374_9ACTN</name>
<evidence type="ECO:0000256" key="7">
    <source>
        <dbReference type="SAM" id="Phobius"/>
    </source>
</evidence>
<comment type="subcellular location">
    <subcellularLocation>
        <location evidence="1">Cell membrane</location>
        <topology evidence="1">Multi-pass membrane protein</topology>
    </subcellularLocation>
</comment>
<feature type="transmembrane region" description="Helical" evidence="7">
    <location>
        <begin position="90"/>
        <end position="110"/>
    </location>
</feature>
<keyword evidence="3" id="KW-1003">Cell membrane</keyword>
<accession>A0ABV5P374</accession>
<feature type="transmembrane region" description="Helical" evidence="7">
    <location>
        <begin position="207"/>
        <end position="227"/>
    </location>
</feature>
<dbReference type="Gene3D" id="1.20.1250.20">
    <property type="entry name" value="MFS general substrate transporter like domains"/>
    <property type="match status" value="1"/>
</dbReference>
<keyword evidence="9" id="KW-1185">Reference proteome</keyword>
<proteinExistence type="predicted"/>
<dbReference type="PANTHER" id="PTHR23517">
    <property type="entry name" value="RESISTANCE PROTEIN MDTM, PUTATIVE-RELATED-RELATED"/>
    <property type="match status" value="1"/>
</dbReference>
<keyword evidence="6 7" id="KW-0472">Membrane</keyword>
<feature type="transmembrane region" description="Helical" evidence="7">
    <location>
        <begin position="130"/>
        <end position="159"/>
    </location>
</feature>
<reference evidence="8 9" key="1">
    <citation type="submission" date="2024-09" db="EMBL/GenBank/DDBJ databases">
        <authorList>
            <person name="Sun Q."/>
            <person name="Mori K."/>
        </authorList>
    </citation>
    <scope>NUCLEOTIDE SEQUENCE [LARGE SCALE GENOMIC DNA]</scope>
    <source>
        <strain evidence="8 9">JCM 3324</strain>
    </source>
</reference>
<feature type="transmembrane region" description="Helical" evidence="7">
    <location>
        <begin position="53"/>
        <end position="78"/>
    </location>
</feature>
<keyword evidence="2" id="KW-0813">Transport</keyword>
<keyword evidence="4 7" id="KW-0812">Transmembrane</keyword>
<sequence length="455" mass="47661">MLGRAAGPGLLLSRTFRAGALPRNVGGRSSPVGARGRGVRNTFLRDLIPDSGAAWILVSTVAIGSIGTGLFLAGGVLFYTRVVHLSAAEIGIGLSLAGLAATLAAVPAGALADRVGPRQFMVGLHATRVLFFALLAFVTNFWQFVFAVIAVTVSHRVAFPVNQALIGRIFEGHKRTQTMALIHSVRNVGLAVGAALSSVAMVTDTPIAYQLLILGNACSFIPMMYLISRLKKYEKPLPPQEKEGGHKVHPLRDVPYLTLAMTSGLLLLNDSLLFVALPLWITQHTEAPAVMVAVITFVNTVMTALGQVWWTRWTKDVTSAARGLLASGVLLAAATLVFAGAHFFGAVAASLLLVLGVIVFTAGENLHSAGSWQVSYDLSPEKGRSKALAVFHLGETTQDVIGPSLVTGLLITAGPVGWLGLAGIFLAAGGGAKAGVRWVLHSRRMGTVASAAGTQ</sequence>
<dbReference type="RefSeq" id="WP_379485035.1">
    <property type="nucleotide sequence ID" value="NZ_JBHMCF010000049.1"/>
</dbReference>
<dbReference type="SUPFAM" id="SSF103473">
    <property type="entry name" value="MFS general substrate transporter"/>
    <property type="match status" value="1"/>
</dbReference>
<dbReference type="PANTHER" id="PTHR23517:SF2">
    <property type="entry name" value="MULTIDRUG RESISTANCE PROTEIN MDTH"/>
    <property type="match status" value="1"/>
</dbReference>
<evidence type="ECO:0000313" key="9">
    <source>
        <dbReference type="Proteomes" id="UP001589568"/>
    </source>
</evidence>
<gene>
    <name evidence="8" type="ORF">ACFFR3_43370</name>
</gene>
<feature type="transmembrane region" description="Helical" evidence="7">
    <location>
        <begin position="256"/>
        <end position="281"/>
    </location>
</feature>
<dbReference type="InterPro" id="IPR036259">
    <property type="entry name" value="MFS_trans_sf"/>
</dbReference>
<dbReference type="InterPro" id="IPR011701">
    <property type="entry name" value="MFS"/>
</dbReference>
<evidence type="ECO:0000256" key="1">
    <source>
        <dbReference type="ARBA" id="ARBA00004651"/>
    </source>
</evidence>
<evidence type="ECO:0000256" key="2">
    <source>
        <dbReference type="ARBA" id="ARBA00022448"/>
    </source>
</evidence>
<evidence type="ECO:0000313" key="8">
    <source>
        <dbReference type="EMBL" id="MFB9476379.1"/>
    </source>
</evidence>
<comment type="caution">
    <text evidence="8">The sequence shown here is derived from an EMBL/GenBank/DDBJ whole genome shotgun (WGS) entry which is preliminary data.</text>
</comment>
<dbReference type="EMBL" id="JBHMCF010000049">
    <property type="protein sequence ID" value="MFB9476379.1"/>
    <property type="molecule type" value="Genomic_DNA"/>
</dbReference>
<feature type="transmembrane region" description="Helical" evidence="7">
    <location>
        <begin position="287"/>
        <end position="309"/>
    </location>
</feature>
<dbReference type="Proteomes" id="UP001589568">
    <property type="component" value="Unassembled WGS sequence"/>
</dbReference>
<evidence type="ECO:0000256" key="4">
    <source>
        <dbReference type="ARBA" id="ARBA00022692"/>
    </source>
</evidence>
<evidence type="ECO:0000256" key="3">
    <source>
        <dbReference type="ARBA" id="ARBA00022475"/>
    </source>
</evidence>
<keyword evidence="5 7" id="KW-1133">Transmembrane helix</keyword>